<dbReference type="GO" id="GO:0016020">
    <property type="term" value="C:membrane"/>
    <property type="evidence" value="ECO:0007669"/>
    <property type="project" value="InterPro"/>
</dbReference>
<feature type="domain" description="SRS" evidence="1">
    <location>
        <begin position="44"/>
        <end position="179"/>
    </location>
</feature>
<evidence type="ECO:0000259" key="1">
    <source>
        <dbReference type="Pfam" id="PF04092"/>
    </source>
</evidence>
<comment type="caution">
    <text evidence="2">The sequence shown here is derived from an EMBL/GenBank/DDBJ whole genome shotgun (WGS) entry which is preliminary data.</text>
</comment>
<sequence length="202" mass="21302">MAGRVSGAVSAVRAIRSAVGAAMVVGLLCLSRSGVAEKDKSDIFMCSSVKENQTVISVPLSGEGVSIRFACPEGSVVFPALQDGSEAAQFCKDSWCSAQAPMGEAFTIAHTKPATQQKDTEKEQQLENLNVYTVAMKKQSLTSSKLYFQCRPETPPAEARVDTPGGKFDPKTTKCVIQIAAYGSKPAAEEAAESESCDTIPG</sequence>
<reference evidence="2 3" key="1">
    <citation type="journal article" date="2016" name="Nat. Commun.">
        <title>Local admixture of amplified and diversified secreted pathogenesis determinants shapes mosaic Toxoplasma gondii genomes.</title>
        <authorList>
            <person name="Lorenzi H."/>
            <person name="Khan A."/>
            <person name="Behnke M.S."/>
            <person name="Namasivayam S."/>
            <person name="Swapna L.S."/>
            <person name="Hadjithomas M."/>
            <person name="Karamycheva S."/>
            <person name="Pinney D."/>
            <person name="Brunk B.P."/>
            <person name="Ajioka J.W."/>
            <person name="Ajzenberg D."/>
            <person name="Boothroyd J.C."/>
            <person name="Boyle J.P."/>
            <person name="Darde M.L."/>
            <person name="Diaz-Miranda M.A."/>
            <person name="Dubey J.P."/>
            <person name="Fritz H.M."/>
            <person name="Gennari S.M."/>
            <person name="Gregory B.D."/>
            <person name="Kim K."/>
            <person name="Saeij J.P."/>
            <person name="Su C."/>
            <person name="White M.W."/>
            <person name="Zhu X.Q."/>
            <person name="Howe D.K."/>
            <person name="Rosenthal B.M."/>
            <person name="Grigg M.E."/>
            <person name="Parkinson J."/>
            <person name="Liu L."/>
            <person name="Kissinger J.C."/>
            <person name="Roos D.S."/>
            <person name="Sibley L.D."/>
        </authorList>
    </citation>
    <scope>NUCLEOTIDE SEQUENCE [LARGE SCALE GENOMIC DNA]</scope>
    <source>
        <strain evidence="2 3">ARI</strain>
    </source>
</reference>
<dbReference type="OrthoDB" id="10382829at2759"/>
<dbReference type="Proteomes" id="UP000074247">
    <property type="component" value="Unassembled WGS sequence"/>
</dbReference>
<dbReference type="EMBL" id="AGQS02006116">
    <property type="protein sequence ID" value="KYF38470.1"/>
    <property type="molecule type" value="Genomic_DNA"/>
</dbReference>
<dbReference type="Gene3D" id="2.60.40.1320">
    <property type="entry name" value="SRS domain"/>
    <property type="match status" value="1"/>
</dbReference>
<gene>
    <name evidence="2" type="ORF">TGARI_372640</name>
</gene>
<name>A0A139XI72_TOXGO</name>
<evidence type="ECO:0000313" key="2">
    <source>
        <dbReference type="EMBL" id="KYF38470.1"/>
    </source>
</evidence>
<dbReference type="VEuPathDB" id="ToxoDB:TGARI_372640"/>
<dbReference type="Pfam" id="PF04092">
    <property type="entry name" value="SAG"/>
    <property type="match status" value="1"/>
</dbReference>
<organism evidence="2 3">
    <name type="scientific">Toxoplasma gondii ARI</name>
    <dbReference type="NCBI Taxonomy" id="1074872"/>
    <lineage>
        <taxon>Eukaryota</taxon>
        <taxon>Sar</taxon>
        <taxon>Alveolata</taxon>
        <taxon>Apicomplexa</taxon>
        <taxon>Conoidasida</taxon>
        <taxon>Coccidia</taxon>
        <taxon>Eucoccidiorida</taxon>
        <taxon>Eimeriorina</taxon>
        <taxon>Sarcocystidae</taxon>
        <taxon>Toxoplasma</taxon>
    </lineage>
</organism>
<dbReference type="AlphaFoldDB" id="A0A139XI72"/>
<accession>A0A139XI72</accession>
<protein>
    <submittedName>
        <fullName evidence="2">SAG-related sequence protein SRS48K</fullName>
    </submittedName>
</protein>
<dbReference type="InterPro" id="IPR036755">
    <property type="entry name" value="SRS_dom_sf"/>
</dbReference>
<proteinExistence type="predicted"/>
<evidence type="ECO:0000313" key="3">
    <source>
        <dbReference type="Proteomes" id="UP000074247"/>
    </source>
</evidence>
<dbReference type="InterPro" id="IPR007226">
    <property type="entry name" value="SRS_dom"/>
</dbReference>